<proteinExistence type="predicted"/>
<organism evidence="1 2">
    <name type="scientific">Staurois parvus</name>
    <dbReference type="NCBI Taxonomy" id="386267"/>
    <lineage>
        <taxon>Eukaryota</taxon>
        <taxon>Metazoa</taxon>
        <taxon>Chordata</taxon>
        <taxon>Craniata</taxon>
        <taxon>Vertebrata</taxon>
        <taxon>Euteleostomi</taxon>
        <taxon>Amphibia</taxon>
        <taxon>Batrachia</taxon>
        <taxon>Anura</taxon>
        <taxon>Neobatrachia</taxon>
        <taxon>Ranoidea</taxon>
        <taxon>Ranidae</taxon>
        <taxon>Staurois</taxon>
    </lineage>
</organism>
<gene>
    <name evidence="1" type="ORF">SPARVUS_LOCUS5118581</name>
</gene>
<dbReference type="Proteomes" id="UP001162483">
    <property type="component" value="Unassembled WGS sequence"/>
</dbReference>
<accession>A0ABN9CHM1</accession>
<protein>
    <submittedName>
        <fullName evidence="1">Uncharacterized protein</fullName>
    </submittedName>
</protein>
<dbReference type="EMBL" id="CATNWA010010252">
    <property type="protein sequence ID" value="CAI9559615.1"/>
    <property type="molecule type" value="Genomic_DNA"/>
</dbReference>
<reference evidence="1" key="1">
    <citation type="submission" date="2023-05" db="EMBL/GenBank/DDBJ databases">
        <authorList>
            <person name="Stuckert A."/>
        </authorList>
    </citation>
    <scope>NUCLEOTIDE SEQUENCE</scope>
</reference>
<comment type="caution">
    <text evidence="1">The sequence shown here is derived from an EMBL/GenBank/DDBJ whole genome shotgun (WGS) entry which is preliminary data.</text>
</comment>
<keyword evidence="2" id="KW-1185">Reference proteome</keyword>
<name>A0ABN9CHM1_9NEOB</name>
<evidence type="ECO:0000313" key="1">
    <source>
        <dbReference type="EMBL" id="CAI9559615.1"/>
    </source>
</evidence>
<sequence length="107" mass="11728">MGGIVPHHWYQWGNRCPIIGISGRNGAPSSLVSVAGIVLHHCDTNDGALFLPLRLADPVLVWCCCSQHMWLQQHLYTEHLPAAPALNFRGAARLRPLAGDWPPVCLS</sequence>
<evidence type="ECO:0000313" key="2">
    <source>
        <dbReference type="Proteomes" id="UP001162483"/>
    </source>
</evidence>